<evidence type="ECO:0000256" key="2">
    <source>
        <dbReference type="ARBA" id="ARBA00022723"/>
    </source>
</evidence>
<dbReference type="RefSeq" id="WP_322543998.1">
    <property type="nucleotide sequence ID" value="NZ_JAOBTT010000002.1"/>
</dbReference>
<keyword evidence="2 5" id="KW-0479">Metal-binding</keyword>
<organism evidence="7 8">
    <name type="scientific">Pantoea eucrina</name>
    <dbReference type="NCBI Taxonomy" id="472693"/>
    <lineage>
        <taxon>Bacteria</taxon>
        <taxon>Pseudomonadati</taxon>
        <taxon>Pseudomonadota</taxon>
        <taxon>Gammaproteobacteria</taxon>
        <taxon>Enterobacterales</taxon>
        <taxon>Erwiniaceae</taxon>
        <taxon>Pantoea</taxon>
    </lineage>
</organism>
<dbReference type="InterPro" id="IPR013149">
    <property type="entry name" value="ADH-like_C"/>
</dbReference>
<dbReference type="InterPro" id="IPR011032">
    <property type="entry name" value="GroES-like_sf"/>
</dbReference>
<dbReference type="InterPro" id="IPR002328">
    <property type="entry name" value="ADH_Zn_CS"/>
</dbReference>
<accession>A0ABU5LK77</accession>
<comment type="caution">
    <text evidence="7">The sequence shown here is derived from an EMBL/GenBank/DDBJ whole genome shotgun (WGS) entry which is preliminary data.</text>
</comment>
<gene>
    <name evidence="7" type="ORF">N4G40_17780</name>
</gene>
<dbReference type="Pfam" id="PF08240">
    <property type="entry name" value="ADH_N"/>
    <property type="match status" value="1"/>
</dbReference>
<dbReference type="PROSITE" id="PS00059">
    <property type="entry name" value="ADH_ZINC"/>
    <property type="match status" value="1"/>
</dbReference>
<dbReference type="InterPro" id="IPR020843">
    <property type="entry name" value="ER"/>
</dbReference>
<reference evidence="8" key="1">
    <citation type="submission" date="2023-07" db="EMBL/GenBank/DDBJ databases">
        <title>Structural and functional analysis of rice phyllospheric bacteria for their antimicrobial properties and defense elicitation against blast disease.</title>
        <authorList>
            <person name="Sahu K.P."/>
            <person name="Asharani P."/>
            <person name="Kumar M."/>
            <person name="Reddy B."/>
            <person name="Kumar A."/>
        </authorList>
    </citation>
    <scope>NUCLEOTIDE SEQUENCE [LARGE SCALE GENOMIC DNA]</scope>
    <source>
        <strain evidence="8">OsEp_Plm_30P10</strain>
    </source>
</reference>
<dbReference type="InterPro" id="IPR013154">
    <property type="entry name" value="ADH-like_N"/>
</dbReference>
<comment type="cofactor">
    <cofactor evidence="1 5">
        <name>Zn(2+)</name>
        <dbReference type="ChEBI" id="CHEBI:29105"/>
    </cofactor>
</comment>
<dbReference type="PANTHER" id="PTHR42683">
    <property type="entry name" value="ALDEHYDE REDUCTASE"/>
    <property type="match status" value="1"/>
</dbReference>
<dbReference type="InterPro" id="IPR036291">
    <property type="entry name" value="NAD(P)-bd_dom_sf"/>
</dbReference>
<comment type="similarity">
    <text evidence="5">Belongs to the zinc-containing alcohol dehydrogenase family.</text>
</comment>
<dbReference type="Pfam" id="PF00107">
    <property type="entry name" value="ADH_zinc_N"/>
    <property type="match status" value="1"/>
</dbReference>
<name>A0ABU5LK77_9GAMM</name>
<keyword evidence="4" id="KW-0560">Oxidoreductase</keyword>
<dbReference type="InterPro" id="IPR029752">
    <property type="entry name" value="D-isomer_DH_CS1"/>
</dbReference>
<evidence type="ECO:0000256" key="5">
    <source>
        <dbReference type="RuleBase" id="RU361277"/>
    </source>
</evidence>
<dbReference type="CDD" id="cd05283">
    <property type="entry name" value="CAD1"/>
    <property type="match status" value="1"/>
</dbReference>
<keyword evidence="3 5" id="KW-0862">Zinc</keyword>
<dbReference type="InterPro" id="IPR047109">
    <property type="entry name" value="CAD-like"/>
</dbReference>
<dbReference type="SUPFAM" id="SSF51735">
    <property type="entry name" value="NAD(P)-binding Rossmann-fold domains"/>
    <property type="match status" value="1"/>
</dbReference>
<evidence type="ECO:0000256" key="4">
    <source>
        <dbReference type="ARBA" id="ARBA00023002"/>
    </source>
</evidence>
<dbReference type="Gene3D" id="3.40.50.720">
    <property type="entry name" value="NAD(P)-binding Rossmann-like Domain"/>
    <property type="match status" value="1"/>
</dbReference>
<feature type="domain" description="Enoyl reductase (ER)" evidence="6">
    <location>
        <begin position="10"/>
        <end position="342"/>
    </location>
</feature>
<dbReference type="SUPFAM" id="SSF50129">
    <property type="entry name" value="GroES-like"/>
    <property type="match status" value="1"/>
</dbReference>
<proteinExistence type="inferred from homology"/>
<dbReference type="SMART" id="SM00829">
    <property type="entry name" value="PKS_ER"/>
    <property type="match status" value="1"/>
</dbReference>
<dbReference type="Proteomes" id="UP001288620">
    <property type="component" value="Unassembled WGS sequence"/>
</dbReference>
<dbReference type="Gene3D" id="3.90.180.10">
    <property type="entry name" value="Medium-chain alcohol dehydrogenases, catalytic domain"/>
    <property type="match status" value="1"/>
</dbReference>
<sequence>MKINALVAHDATQPLIADAITLRALQPHDVKIDILYCGVCHSDLHMARNEWAVSRYPLVPGHEIVGRVVATGAQVSRYKAGDIVGVGVMVDACRECHFCQQQEEQYCEAGFTATYNGIDKYTGDSTWGGYAQHTIVNEDFVVSVPGNLPLSGVAPLLCAGVTVWSPLRHFNVKAGDNVGVVGLGGLGHMAVKLASAMGAEVTLFTTSPEKGEDARRLGASNVVVSRDAAQMAAARTSLDVIIDCVSAPHDLNPYLATLKTNGRLVLVGIPESPHLAPDVTPMVFRRLSISGTSIGSIKETQDMLNFCGEHGITADVEVIAGECVENAFSRMLQGDVKYRFVIDIAATRWA</sequence>
<evidence type="ECO:0000313" key="8">
    <source>
        <dbReference type="Proteomes" id="UP001288620"/>
    </source>
</evidence>
<evidence type="ECO:0000256" key="1">
    <source>
        <dbReference type="ARBA" id="ARBA00001947"/>
    </source>
</evidence>
<evidence type="ECO:0000256" key="3">
    <source>
        <dbReference type="ARBA" id="ARBA00022833"/>
    </source>
</evidence>
<protein>
    <submittedName>
        <fullName evidence="7">NAD(P)-dependent alcohol dehydrogenase</fullName>
    </submittedName>
</protein>
<evidence type="ECO:0000259" key="6">
    <source>
        <dbReference type="SMART" id="SM00829"/>
    </source>
</evidence>
<keyword evidence="8" id="KW-1185">Reference proteome</keyword>
<dbReference type="PROSITE" id="PS00065">
    <property type="entry name" value="D_2_HYDROXYACID_DH_1"/>
    <property type="match status" value="1"/>
</dbReference>
<evidence type="ECO:0000313" key="7">
    <source>
        <dbReference type="EMBL" id="MDZ7280105.1"/>
    </source>
</evidence>
<dbReference type="EMBL" id="JAOBTT010000002">
    <property type="protein sequence ID" value="MDZ7280105.1"/>
    <property type="molecule type" value="Genomic_DNA"/>
</dbReference>